<reference evidence="1" key="1">
    <citation type="submission" date="2021-04" db="EMBL/GenBank/DDBJ databases">
        <authorList>
            <person name="Zhang D.-C."/>
        </authorList>
    </citation>
    <scope>NUCLEOTIDE SEQUENCE</scope>
    <source>
        <strain evidence="1">CGMCC 1.15697</strain>
    </source>
</reference>
<proteinExistence type="predicted"/>
<evidence type="ECO:0000313" key="1">
    <source>
        <dbReference type="EMBL" id="MBP5856651.1"/>
    </source>
</evidence>
<dbReference type="Gene3D" id="3.90.850.10">
    <property type="entry name" value="Fumarylacetoacetase-like, C-terminal domain"/>
    <property type="match status" value="1"/>
</dbReference>
<dbReference type="PANTHER" id="PTHR30143:SF0">
    <property type="entry name" value="2-KETO-4-PENTENOATE HYDRATASE"/>
    <property type="match status" value="1"/>
</dbReference>
<dbReference type="EMBL" id="JAGMWN010000002">
    <property type="protein sequence ID" value="MBP5856651.1"/>
    <property type="molecule type" value="Genomic_DNA"/>
</dbReference>
<accession>A0A8J7V0C4</accession>
<dbReference type="RefSeq" id="WP_210681215.1">
    <property type="nucleotide sequence ID" value="NZ_JAGMWN010000002.1"/>
</dbReference>
<dbReference type="SUPFAM" id="SSF56529">
    <property type="entry name" value="FAH"/>
    <property type="match status" value="1"/>
</dbReference>
<dbReference type="GO" id="GO:0008684">
    <property type="term" value="F:2-oxopent-4-enoate hydratase activity"/>
    <property type="evidence" value="ECO:0007669"/>
    <property type="project" value="TreeGrafter"/>
</dbReference>
<dbReference type="GO" id="GO:0005737">
    <property type="term" value="C:cytoplasm"/>
    <property type="evidence" value="ECO:0007669"/>
    <property type="project" value="TreeGrafter"/>
</dbReference>
<protein>
    <recommendedName>
        <fullName evidence="3">2-keto-4-pentenoate hydratase</fullName>
    </recommendedName>
</protein>
<dbReference type="InterPro" id="IPR036663">
    <property type="entry name" value="Fumarylacetoacetase_C_sf"/>
</dbReference>
<organism evidence="1 2">
    <name type="scientific">Marivibrio halodurans</name>
    <dbReference type="NCBI Taxonomy" id="2039722"/>
    <lineage>
        <taxon>Bacteria</taxon>
        <taxon>Pseudomonadati</taxon>
        <taxon>Pseudomonadota</taxon>
        <taxon>Alphaproteobacteria</taxon>
        <taxon>Rhodospirillales</taxon>
        <taxon>Rhodospirillaceae</taxon>
        <taxon>Marivibrio</taxon>
    </lineage>
</organism>
<keyword evidence="2" id="KW-1185">Reference proteome</keyword>
<gene>
    <name evidence="1" type="ORF">KAJ83_06500</name>
</gene>
<evidence type="ECO:0008006" key="3">
    <source>
        <dbReference type="Google" id="ProtNLM"/>
    </source>
</evidence>
<sequence length="266" mass="27640">MTLDPKAAAHALLDARMAGRKLAEPPGPDPVDWEEGYAIQDALIEATDSPVVGWKIGATSQKAQARLGVDGPFSGPLFERWVTESPAEVATPESALRIVEPEVAASLAADLPPRPTPYTADEIAGAVRALHPAFEIVDRRIADRPGESGGFAGTPYWFPADAGANAAFVLGPACETWRELDATAIAVSVTLDGAAKTDGLSGNAMGGPLVALGWVVEHLRARGIGLKAGQFVTTGVITDIFEVQPGETVGADYGPLGTISLQMSGY</sequence>
<dbReference type="PANTHER" id="PTHR30143">
    <property type="entry name" value="ACID HYDRATASE"/>
    <property type="match status" value="1"/>
</dbReference>
<comment type="caution">
    <text evidence="1">The sequence shown here is derived from an EMBL/GenBank/DDBJ whole genome shotgun (WGS) entry which is preliminary data.</text>
</comment>
<dbReference type="Proteomes" id="UP000672602">
    <property type="component" value="Unassembled WGS sequence"/>
</dbReference>
<evidence type="ECO:0000313" key="2">
    <source>
        <dbReference type="Proteomes" id="UP000672602"/>
    </source>
</evidence>
<dbReference type="InterPro" id="IPR050772">
    <property type="entry name" value="Hydratase-Decarb/MhpD_sf"/>
</dbReference>
<name>A0A8J7V0C4_9PROT</name>
<dbReference type="AlphaFoldDB" id="A0A8J7V0C4"/>